<keyword evidence="1" id="KW-0472">Membrane</keyword>
<dbReference type="Proteomes" id="UP000254060">
    <property type="component" value="Unassembled WGS sequence"/>
</dbReference>
<dbReference type="AlphaFoldDB" id="A0A377FRX6"/>
<proteinExistence type="predicted"/>
<keyword evidence="1" id="KW-0812">Transmembrane</keyword>
<accession>A0A377FRX6</accession>
<name>A0A377FRX6_9BACL</name>
<reference evidence="2 3" key="1">
    <citation type="submission" date="2018-06" db="EMBL/GenBank/DDBJ databases">
        <authorList>
            <consortium name="Pathogen Informatics"/>
            <person name="Doyle S."/>
        </authorList>
    </citation>
    <scope>NUCLEOTIDE SEQUENCE [LARGE SCALE GENOMIC DNA]</scope>
    <source>
        <strain evidence="2 3">NCTC13163</strain>
    </source>
</reference>
<evidence type="ECO:0000313" key="2">
    <source>
        <dbReference type="EMBL" id="STO07581.1"/>
    </source>
</evidence>
<feature type="transmembrane region" description="Helical" evidence="1">
    <location>
        <begin position="28"/>
        <end position="48"/>
    </location>
</feature>
<dbReference type="OrthoDB" id="2357341at2"/>
<dbReference type="RefSeq" id="WP_029334611.1">
    <property type="nucleotide sequence ID" value="NZ_UGGP01000001.1"/>
</dbReference>
<evidence type="ECO:0000313" key="3">
    <source>
        <dbReference type="Proteomes" id="UP000254060"/>
    </source>
</evidence>
<evidence type="ECO:0000256" key="1">
    <source>
        <dbReference type="SAM" id="Phobius"/>
    </source>
</evidence>
<dbReference type="EMBL" id="UGGP01000001">
    <property type="protein sequence ID" value="STO07581.1"/>
    <property type="molecule type" value="Genomic_DNA"/>
</dbReference>
<gene>
    <name evidence="2" type="ORF">NCTC13163_00931</name>
</gene>
<protein>
    <submittedName>
        <fullName evidence="2">Uncharacterized protein</fullName>
    </submittedName>
</protein>
<organism evidence="2 3">
    <name type="scientific">Exiguobacterium aurantiacum</name>
    <dbReference type="NCBI Taxonomy" id="33987"/>
    <lineage>
        <taxon>Bacteria</taxon>
        <taxon>Bacillati</taxon>
        <taxon>Bacillota</taxon>
        <taxon>Bacilli</taxon>
        <taxon>Bacillales</taxon>
        <taxon>Bacillales Family XII. Incertae Sedis</taxon>
        <taxon>Exiguobacterium</taxon>
    </lineage>
</organism>
<keyword evidence="1" id="KW-1133">Transmembrane helix</keyword>
<sequence>MGFWYFLMLLIGGWLVMRGLFKRNTSGLVRFGTLVIGGLLIALGLFMFQDGSDAIVADLFNLW</sequence>
<feature type="transmembrane region" description="Helical" evidence="1">
    <location>
        <begin position="6"/>
        <end position="21"/>
    </location>
</feature>